<gene>
    <name evidence="4" type="ORF">GEV02_17500</name>
</gene>
<protein>
    <submittedName>
        <fullName evidence="4">Integrase</fullName>
    </submittedName>
</protein>
<dbReference type="Pfam" id="PF12834">
    <property type="entry name" value="Phage_int_SAM_2"/>
    <property type="match status" value="1"/>
</dbReference>
<name>A0A6A7N4W3_9BURK</name>
<dbReference type="GO" id="GO:0015074">
    <property type="term" value="P:DNA integration"/>
    <property type="evidence" value="ECO:0007669"/>
    <property type="project" value="InterPro"/>
</dbReference>
<dbReference type="InterPro" id="IPR013762">
    <property type="entry name" value="Integrase-like_cat_sf"/>
</dbReference>
<feature type="domain" description="Integrase catalytic" evidence="3">
    <location>
        <begin position="108"/>
        <end position="234"/>
    </location>
</feature>
<proteinExistence type="predicted"/>
<dbReference type="InterPro" id="IPR024457">
    <property type="entry name" value="Putative_integrase_N"/>
</dbReference>
<dbReference type="Proteomes" id="UP000440498">
    <property type="component" value="Unassembled WGS sequence"/>
</dbReference>
<keyword evidence="1" id="KW-0233">DNA recombination</keyword>
<dbReference type="InterPro" id="IPR024456">
    <property type="entry name" value="Integrase_catalytic_putative"/>
</dbReference>
<reference evidence="4 5" key="1">
    <citation type="submission" date="2019-10" db="EMBL/GenBank/DDBJ databases">
        <title>Two novel species isolated from a subtropical stream in China.</title>
        <authorList>
            <person name="Lu H."/>
        </authorList>
    </citation>
    <scope>NUCLEOTIDE SEQUENCE [LARGE SCALE GENOMIC DNA]</scope>
    <source>
        <strain evidence="4 5">FT29W</strain>
    </source>
</reference>
<dbReference type="InterPro" id="IPR011010">
    <property type="entry name" value="DNA_brk_join_enz"/>
</dbReference>
<dbReference type="Pfam" id="PF12835">
    <property type="entry name" value="Integrase_1"/>
    <property type="match status" value="1"/>
</dbReference>
<evidence type="ECO:0000313" key="4">
    <source>
        <dbReference type="EMBL" id="MQA39948.1"/>
    </source>
</evidence>
<dbReference type="GO" id="GO:0003677">
    <property type="term" value="F:DNA binding"/>
    <property type="evidence" value="ECO:0007669"/>
    <property type="project" value="InterPro"/>
</dbReference>
<dbReference type="SUPFAM" id="SSF56349">
    <property type="entry name" value="DNA breaking-rejoining enzymes"/>
    <property type="match status" value="1"/>
</dbReference>
<dbReference type="RefSeq" id="WP_152839183.1">
    <property type="nucleotide sequence ID" value="NZ_WHUG01000006.1"/>
</dbReference>
<evidence type="ECO:0000259" key="2">
    <source>
        <dbReference type="Pfam" id="PF12834"/>
    </source>
</evidence>
<keyword evidence="5" id="KW-1185">Reference proteome</keyword>
<dbReference type="EMBL" id="WHUG01000006">
    <property type="protein sequence ID" value="MQA39948.1"/>
    <property type="molecule type" value="Genomic_DNA"/>
</dbReference>
<evidence type="ECO:0000259" key="3">
    <source>
        <dbReference type="Pfam" id="PF12835"/>
    </source>
</evidence>
<comment type="caution">
    <text evidence="4">The sequence shown here is derived from an EMBL/GenBank/DDBJ whole genome shotgun (WGS) entry which is preliminary data.</text>
</comment>
<sequence length="288" mass="33007">MRDLNYQLKQLCDRNRDGSYATQSDRARILSHVANQLHDLGYRHMNADSLRPKHVDALVQQWKADGVSAGTMKNRMSAMRWWAQKIGKDNIIARDNGSYDIDKRTFVTNISKAKVLDDARLAKITDAYTAMSLRLQSAFGLRREESIKIVPVWADGGDRLKLKDTWTKGGKYREIAIRTPEQRTVLNEAKRLAAGRSLIPTNLRYRDQLQRFRAQCDKAGVHGVHGLRHAYAQERYRQLTGWQCPARGDPRSSQLNPEQRQRDLSARLLLSEDLGHGREQITAVYLGR</sequence>
<accession>A0A6A7N4W3</accession>
<evidence type="ECO:0000256" key="1">
    <source>
        <dbReference type="ARBA" id="ARBA00023172"/>
    </source>
</evidence>
<dbReference type="GO" id="GO:0006310">
    <property type="term" value="P:DNA recombination"/>
    <property type="evidence" value="ECO:0007669"/>
    <property type="project" value="UniProtKB-KW"/>
</dbReference>
<organism evidence="4 5">
    <name type="scientific">Rugamonas aquatica</name>
    <dbReference type="NCBI Taxonomy" id="2743357"/>
    <lineage>
        <taxon>Bacteria</taxon>
        <taxon>Pseudomonadati</taxon>
        <taxon>Pseudomonadota</taxon>
        <taxon>Betaproteobacteria</taxon>
        <taxon>Burkholderiales</taxon>
        <taxon>Oxalobacteraceae</taxon>
        <taxon>Telluria group</taxon>
        <taxon>Rugamonas</taxon>
    </lineage>
</organism>
<dbReference type="AlphaFoldDB" id="A0A6A7N4W3"/>
<feature type="domain" description="Putative integrase N-terminal" evidence="2">
    <location>
        <begin position="1"/>
        <end position="91"/>
    </location>
</feature>
<evidence type="ECO:0000313" key="5">
    <source>
        <dbReference type="Proteomes" id="UP000440498"/>
    </source>
</evidence>
<dbReference type="Gene3D" id="1.10.443.10">
    <property type="entry name" value="Intergrase catalytic core"/>
    <property type="match status" value="1"/>
</dbReference>